<dbReference type="RefSeq" id="WP_090727636.1">
    <property type="nucleotide sequence ID" value="NZ_JBHTKX010000008.1"/>
</dbReference>
<feature type="compositionally biased region" description="Polar residues" evidence="1">
    <location>
        <begin position="676"/>
        <end position="691"/>
    </location>
</feature>
<organism evidence="3 4">
    <name type="scientific">Paenibacillus provencensis</name>
    <dbReference type="NCBI Taxonomy" id="441151"/>
    <lineage>
        <taxon>Bacteria</taxon>
        <taxon>Bacillati</taxon>
        <taxon>Bacillota</taxon>
        <taxon>Bacilli</taxon>
        <taxon>Bacillales</taxon>
        <taxon>Paenibacillaceae</taxon>
        <taxon>Paenibacillus</taxon>
    </lineage>
</organism>
<keyword evidence="2" id="KW-0812">Transmembrane</keyword>
<feature type="transmembrane region" description="Helical" evidence="2">
    <location>
        <begin position="132"/>
        <end position="155"/>
    </location>
</feature>
<keyword evidence="2" id="KW-0472">Membrane</keyword>
<sequence length="821" mass="86932">MIRSSRLFLSVLLLLILAGYGEVSASGSIGSTLTSTIGGDSLFNEDQLSNGGDTSGALVGDETVDMLKEAEDEANLMNGFIIGQVNNLMTIPGINSLQNLVFGNPYETWGFGNDPSDKLVDGIFFQSELENVIHPLIATFSGVYATVLMLAIMMSSMKLGMKAHSPQSKEDFWKDVHMYVASAFFMGLFWMLFHILMATNWGIVQGVASTLQSLNKPLDGISIIATATNDDSYSFKMGDLFVFLAEWGLAAYLNFIYIARKIIIILLCVMSPFAAYSLLFAKTRSFFGTYMKELLGNIFLPSIHAIILFIFVQMAGNLGQGMGPMIFKLGMIIMFVPVTGMVSKWLNLGDASTSMGRTATALGLGSIGGAMMLSRNVMSMTGKGKAGFGNSSSSGSGGAGAETPGGTDVPMGNDAGRSAITRAAEGGSTWNKIKKVGSVGGAVAGGTFGLPFGAGGVAAGAAIGSKAVAGVLQTTRNATTGARDLGRTALNSFRGTDANGNPSGKISLGNFKEKWSDLAERRQMVGNLGEAAGKMTGAAGATIGGVVAGPVGAAIGGAFGNKIGTAGRAMGQMLSGVSRQRAFEHGAGIRMDGSLSPRGMTMDQIASDPRFSGSEARWNQTNDRSWYEAKDAVTGNWERVGGYGAGDSSLKTGQLRMIDYDIRKGSGPNGGETWTRGENGSYTRTINQPLQSDDKGNILQKPRTERELVGMSGSSASFGRKSEAYIADTSRKKLYSDNSFDHRRLNTEDYFNHTNNGRKSDVNGKVVSDMRSGSDKVADFVGLTAPKMTRSATKNFMEGAKRVGWAQAGAYNNTDRKRDII</sequence>
<keyword evidence="2" id="KW-1133">Transmembrane helix</keyword>
<protein>
    <recommendedName>
        <fullName evidence="5">TrbL/VirB6 plasmid conjugal transfer protein</fullName>
    </recommendedName>
</protein>
<feature type="transmembrane region" description="Helical" evidence="2">
    <location>
        <begin position="326"/>
        <end position="346"/>
    </location>
</feature>
<accession>A0ABW3Q299</accession>
<feature type="transmembrane region" description="Helical" evidence="2">
    <location>
        <begin position="262"/>
        <end position="282"/>
    </location>
</feature>
<dbReference type="EMBL" id="JBHTKX010000008">
    <property type="protein sequence ID" value="MFD1131262.1"/>
    <property type="molecule type" value="Genomic_DNA"/>
</dbReference>
<dbReference type="Proteomes" id="UP001597169">
    <property type="component" value="Unassembled WGS sequence"/>
</dbReference>
<evidence type="ECO:0008006" key="5">
    <source>
        <dbReference type="Google" id="ProtNLM"/>
    </source>
</evidence>
<feature type="region of interest" description="Disordered" evidence="1">
    <location>
        <begin position="387"/>
        <end position="415"/>
    </location>
</feature>
<feature type="transmembrane region" description="Helical" evidence="2">
    <location>
        <begin position="176"/>
        <end position="197"/>
    </location>
</feature>
<evidence type="ECO:0000313" key="4">
    <source>
        <dbReference type="Proteomes" id="UP001597169"/>
    </source>
</evidence>
<reference evidence="4" key="1">
    <citation type="journal article" date="2019" name="Int. J. Syst. Evol. Microbiol.">
        <title>The Global Catalogue of Microorganisms (GCM) 10K type strain sequencing project: providing services to taxonomists for standard genome sequencing and annotation.</title>
        <authorList>
            <consortium name="The Broad Institute Genomics Platform"/>
            <consortium name="The Broad Institute Genome Sequencing Center for Infectious Disease"/>
            <person name="Wu L."/>
            <person name="Ma J."/>
        </authorList>
    </citation>
    <scope>NUCLEOTIDE SEQUENCE [LARGE SCALE GENOMIC DNA]</scope>
    <source>
        <strain evidence="4">CCUG 53519</strain>
    </source>
</reference>
<feature type="transmembrane region" description="Helical" evidence="2">
    <location>
        <begin position="294"/>
        <end position="314"/>
    </location>
</feature>
<evidence type="ECO:0000256" key="2">
    <source>
        <dbReference type="SAM" id="Phobius"/>
    </source>
</evidence>
<name>A0ABW3Q299_9BACL</name>
<evidence type="ECO:0000256" key="1">
    <source>
        <dbReference type="SAM" id="MobiDB-lite"/>
    </source>
</evidence>
<evidence type="ECO:0000313" key="3">
    <source>
        <dbReference type="EMBL" id="MFD1131262.1"/>
    </source>
</evidence>
<proteinExistence type="predicted"/>
<comment type="caution">
    <text evidence="3">The sequence shown here is derived from an EMBL/GenBank/DDBJ whole genome shotgun (WGS) entry which is preliminary data.</text>
</comment>
<feature type="region of interest" description="Disordered" evidence="1">
    <location>
        <begin position="662"/>
        <end position="697"/>
    </location>
</feature>
<keyword evidence="4" id="KW-1185">Reference proteome</keyword>
<gene>
    <name evidence="3" type="ORF">ACFQ3J_24385</name>
</gene>